<feature type="domain" description="DUF4426" evidence="2">
    <location>
        <begin position="29"/>
        <end position="148"/>
    </location>
</feature>
<dbReference type="Proteomes" id="UP000189462">
    <property type="component" value="Unassembled WGS sequence"/>
</dbReference>
<sequence length="149" mass="16526">MKPLHLISVLLLFAFLVANGAKAQAGGQQDFGDYVVHYNAINTDFLSPAVARSYGITRSRNRALINISVLKKTLGVGAEPQLAHVTGKSVNLRGQTRSLDFRELRDESAIYYIAEIGIDDGETMDFIIQAVPRNGDPLAVRFRQQFFTR</sequence>
<evidence type="ECO:0000256" key="1">
    <source>
        <dbReference type="SAM" id="SignalP"/>
    </source>
</evidence>
<evidence type="ECO:0000259" key="2">
    <source>
        <dbReference type="Pfam" id="PF14467"/>
    </source>
</evidence>
<comment type="caution">
    <text evidence="3">The sequence shown here is derived from an EMBL/GenBank/DDBJ whole genome shotgun (WGS) entry which is preliminary data.</text>
</comment>
<dbReference type="Gene3D" id="2.60.40.3340">
    <property type="entry name" value="Domain of unknown function DUF4426"/>
    <property type="match status" value="1"/>
</dbReference>
<keyword evidence="4" id="KW-1185">Reference proteome</keyword>
<evidence type="ECO:0000313" key="3">
    <source>
        <dbReference type="EMBL" id="OOG28618.1"/>
    </source>
</evidence>
<dbReference type="EMBL" id="MVBK01000008">
    <property type="protein sequence ID" value="OOG28618.1"/>
    <property type="molecule type" value="Genomic_DNA"/>
</dbReference>
<dbReference type="Pfam" id="PF14467">
    <property type="entry name" value="DUF4426"/>
    <property type="match status" value="1"/>
</dbReference>
<evidence type="ECO:0000313" key="4">
    <source>
        <dbReference type="Proteomes" id="UP000189462"/>
    </source>
</evidence>
<dbReference type="RefSeq" id="WP_077277416.1">
    <property type="nucleotide sequence ID" value="NZ_MVBK01000008.1"/>
</dbReference>
<dbReference type="AlphaFoldDB" id="A0A1V3NUS0"/>
<accession>A0A1V3NUS0</accession>
<proteinExistence type="predicted"/>
<organism evidence="3 4">
    <name type="scientific">Thioalkalivibrio denitrificans</name>
    <dbReference type="NCBI Taxonomy" id="108003"/>
    <lineage>
        <taxon>Bacteria</taxon>
        <taxon>Pseudomonadati</taxon>
        <taxon>Pseudomonadota</taxon>
        <taxon>Gammaproteobacteria</taxon>
        <taxon>Chromatiales</taxon>
        <taxon>Ectothiorhodospiraceae</taxon>
        <taxon>Thioalkalivibrio</taxon>
    </lineage>
</organism>
<feature type="signal peptide" evidence="1">
    <location>
        <begin position="1"/>
        <end position="23"/>
    </location>
</feature>
<dbReference type="STRING" id="108003.B1C78_01770"/>
<protein>
    <recommendedName>
        <fullName evidence="2">DUF4426 domain-containing protein</fullName>
    </recommendedName>
</protein>
<gene>
    <name evidence="3" type="ORF">B1C78_01770</name>
</gene>
<dbReference type="OrthoDB" id="8563353at2"/>
<name>A0A1V3NUS0_9GAMM</name>
<dbReference type="InterPro" id="IPR025218">
    <property type="entry name" value="DUF4426"/>
</dbReference>
<keyword evidence="1" id="KW-0732">Signal</keyword>
<reference evidence="3 4" key="1">
    <citation type="submission" date="2017-02" db="EMBL/GenBank/DDBJ databases">
        <title>Genomic diversity within the haloalkaliphilic genus Thioalkalivibrio.</title>
        <authorList>
            <person name="Ahn A.-C."/>
            <person name="Meier-Kolthoff J."/>
            <person name="Overmars L."/>
            <person name="Richter M."/>
            <person name="Woyke T."/>
            <person name="Sorokin D.Y."/>
            <person name="Muyzer G."/>
        </authorList>
    </citation>
    <scope>NUCLEOTIDE SEQUENCE [LARGE SCALE GENOMIC DNA]</scope>
    <source>
        <strain evidence="3 4">ALJD</strain>
    </source>
</reference>
<feature type="chain" id="PRO_5012030701" description="DUF4426 domain-containing protein" evidence="1">
    <location>
        <begin position="24"/>
        <end position="149"/>
    </location>
</feature>